<feature type="domain" description="CCHC-type" evidence="2">
    <location>
        <begin position="71"/>
        <end position="86"/>
    </location>
</feature>
<evidence type="ECO:0000259" key="2">
    <source>
        <dbReference type="PROSITE" id="PS50158"/>
    </source>
</evidence>
<feature type="non-terminal residue" evidence="3">
    <location>
        <position position="120"/>
    </location>
</feature>
<evidence type="ECO:0000313" key="4">
    <source>
        <dbReference type="Proteomes" id="UP000824469"/>
    </source>
</evidence>
<dbReference type="OMA" id="MSYARIC"/>
<comment type="caution">
    <text evidence="3">The sequence shown here is derived from an EMBL/GenBank/DDBJ whole genome shotgun (WGS) entry which is preliminary data.</text>
</comment>
<keyword evidence="1" id="KW-0479">Metal-binding</keyword>
<organism evidence="3 4">
    <name type="scientific">Taxus chinensis</name>
    <name type="common">Chinese yew</name>
    <name type="synonym">Taxus wallichiana var. chinensis</name>
    <dbReference type="NCBI Taxonomy" id="29808"/>
    <lineage>
        <taxon>Eukaryota</taxon>
        <taxon>Viridiplantae</taxon>
        <taxon>Streptophyta</taxon>
        <taxon>Embryophyta</taxon>
        <taxon>Tracheophyta</taxon>
        <taxon>Spermatophyta</taxon>
        <taxon>Pinopsida</taxon>
        <taxon>Pinidae</taxon>
        <taxon>Conifers II</taxon>
        <taxon>Cupressales</taxon>
        <taxon>Taxaceae</taxon>
        <taxon>Taxus</taxon>
    </lineage>
</organism>
<accession>A0AA38CPG0</accession>
<evidence type="ECO:0000313" key="3">
    <source>
        <dbReference type="EMBL" id="KAH9304260.1"/>
    </source>
</evidence>
<dbReference type="InterPro" id="IPR001878">
    <property type="entry name" value="Znf_CCHC"/>
</dbReference>
<dbReference type="Gene3D" id="4.10.60.10">
    <property type="entry name" value="Zinc finger, CCHC-type"/>
    <property type="match status" value="1"/>
</dbReference>
<keyword evidence="1" id="KW-0862">Zinc</keyword>
<keyword evidence="1" id="KW-0863">Zinc-finger</keyword>
<dbReference type="PANTHER" id="PTHR31286">
    <property type="entry name" value="GLYCINE-RICH CELL WALL STRUCTURAL PROTEIN 1.8-LIKE"/>
    <property type="match status" value="1"/>
</dbReference>
<keyword evidence="4" id="KW-1185">Reference proteome</keyword>
<dbReference type="SUPFAM" id="SSF57756">
    <property type="entry name" value="Retrovirus zinc finger-like domains"/>
    <property type="match status" value="1"/>
</dbReference>
<dbReference type="EMBL" id="JAHRHJ020000008">
    <property type="protein sequence ID" value="KAH9304260.1"/>
    <property type="molecule type" value="Genomic_DNA"/>
</dbReference>
<proteinExistence type="predicted"/>
<dbReference type="GO" id="GO:0003676">
    <property type="term" value="F:nucleic acid binding"/>
    <property type="evidence" value="ECO:0007669"/>
    <property type="project" value="InterPro"/>
</dbReference>
<dbReference type="Proteomes" id="UP000824469">
    <property type="component" value="Unassembled WGS sequence"/>
</dbReference>
<feature type="non-terminal residue" evidence="3">
    <location>
        <position position="1"/>
    </location>
</feature>
<sequence length="120" mass="13934">EYWNQRVFMEIGNSLGTHMMTTDASLKLEQMSYARICVLMDLNQSLPQKISLAVEDETWEQVLDYENIPFRCRSCHEYGHLVKDCPLKIPDTTVEGRKQEKFIKPKGKNTAKVDPKVNLE</sequence>
<dbReference type="PROSITE" id="PS50158">
    <property type="entry name" value="ZF_CCHC"/>
    <property type="match status" value="1"/>
</dbReference>
<evidence type="ECO:0000256" key="1">
    <source>
        <dbReference type="PROSITE-ProRule" id="PRU00047"/>
    </source>
</evidence>
<gene>
    <name evidence="3" type="ORF">KI387_008664</name>
</gene>
<protein>
    <recommendedName>
        <fullName evidence="2">CCHC-type domain-containing protein</fullName>
    </recommendedName>
</protein>
<dbReference type="InterPro" id="IPR036875">
    <property type="entry name" value="Znf_CCHC_sf"/>
</dbReference>
<name>A0AA38CPG0_TAXCH</name>
<dbReference type="AlphaFoldDB" id="A0AA38CPG0"/>
<reference evidence="3 4" key="1">
    <citation type="journal article" date="2021" name="Nat. Plants">
        <title>The Taxus genome provides insights into paclitaxel biosynthesis.</title>
        <authorList>
            <person name="Xiong X."/>
            <person name="Gou J."/>
            <person name="Liao Q."/>
            <person name="Li Y."/>
            <person name="Zhou Q."/>
            <person name="Bi G."/>
            <person name="Li C."/>
            <person name="Du R."/>
            <person name="Wang X."/>
            <person name="Sun T."/>
            <person name="Guo L."/>
            <person name="Liang H."/>
            <person name="Lu P."/>
            <person name="Wu Y."/>
            <person name="Zhang Z."/>
            <person name="Ro D.K."/>
            <person name="Shang Y."/>
            <person name="Huang S."/>
            <person name="Yan J."/>
        </authorList>
    </citation>
    <scope>NUCLEOTIDE SEQUENCE [LARGE SCALE GENOMIC DNA]</scope>
    <source>
        <strain evidence="3">Ta-2019</strain>
    </source>
</reference>
<dbReference type="InterPro" id="IPR040256">
    <property type="entry name" value="At4g02000-like"/>
</dbReference>
<dbReference type="GO" id="GO:0008270">
    <property type="term" value="F:zinc ion binding"/>
    <property type="evidence" value="ECO:0007669"/>
    <property type="project" value="UniProtKB-KW"/>
</dbReference>
<dbReference type="PANTHER" id="PTHR31286:SF180">
    <property type="entry name" value="OS10G0362600 PROTEIN"/>
    <property type="match status" value="1"/>
</dbReference>